<feature type="compositionally biased region" description="Low complexity" evidence="1">
    <location>
        <begin position="423"/>
        <end position="437"/>
    </location>
</feature>
<feature type="transmembrane region" description="Helical" evidence="2">
    <location>
        <begin position="78"/>
        <end position="106"/>
    </location>
</feature>
<organism evidence="3 4">
    <name type="scientific">Paramarasmius palmivorus</name>
    <dbReference type="NCBI Taxonomy" id="297713"/>
    <lineage>
        <taxon>Eukaryota</taxon>
        <taxon>Fungi</taxon>
        <taxon>Dikarya</taxon>
        <taxon>Basidiomycota</taxon>
        <taxon>Agaricomycotina</taxon>
        <taxon>Agaricomycetes</taxon>
        <taxon>Agaricomycetidae</taxon>
        <taxon>Agaricales</taxon>
        <taxon>Marasmiineae</taxon>
        <taxon>Marasmiaceae</taxon>
        <taxon>Paramarasmius</taxon>
    </lineage>
</organism>
<accession>A0AAW0AZ32</accession>
<dbReference type="Proteomes" id="UP001383192">
    <property type="component" value="Unassembled WGS sequence"/>
</dbReference>
<keyword evidence="2" id="KW-0812">Transmembrane</keyword>
<sequence>MAVSSVGGPKLFVPQIFLRALPQASMILCVLLAFSISIILLSAFLLAQLDAANKVLRLIGKIGKLHILRRLGSSSMSIIITITWPILVGLVIYAYGAHAIAFLSYFKRGIGTLLRTVKELFWKAQDSYADTSHAALHLRKKVISQLIAELTKTENALRMKTDESGRRNYHRLCAALENPQTFVFDSEKREKEWHTRVGRQMAPVLSDFLEKLADRMSKVVNEHLLSMYKSDSVPWDVLTGILVTNSLILTDVEPILAEALDRMERRWKDSKLKTVDHNTSEWQRRLNNELKPALHQLIDNFAGLDPVKVRSNVRQSVPHSGSSGSQVVASGDGFSFDSRATSAQMPHANHPGEDSELARNPVLQTPAGPNPSNRNTNTGSKRRATSQPVRRPDKQESYVGLGYGQPGSSRLGKSPETRMPIKSEGSSFVGSSNVFGSPERSTASKGFTFGVPNSMSPRLVINQPPNAIRTTSNFGELESVIEEPIAGNVTSAETDSDASHSPVDAAEESDDDNGNGSDGSTTPKTASSIPSSITDVSVTAGEG</sequence>
<keyword evidence="4" id="KW-1185">Reference proteome</keyword>
<reference evidence="3 4" key="1">
    <citation type="submission" date="2024-01" db="EMBL/GenBank/DDBJ databases">
        <title>A draft genome for a cacao thread blight-causing isolate of Paramarasmius palmivorus.</title>
        <authorList>
            <person name="Baruah I.K."/>
            <person name="Bukari Y."/>
            <person name="Amoako-Attah I."/>
            <person name="Meinhardt L.W."/>
            <person name="Bailey B.A."/>
            <person name="Cohen S.P."/>
        </authorList>
    </citation>
    <scope>NUCLEOTIDE SEQUENCE [LARGE SCALE GENOMIC DNA]</scope>
    <source>
        <strain evidence="3 4">GH-12</strain>
    </source>
</reference>
<keyword evidence="2" id="KW-1133">Transmembrane helix</keyword>
<proteinExistence type="predicted"/>
<evidence type="ECO:0000256" key="2">
    <source>
        <dbReference type="SAM" id="Phobius"/>
    </source>
</evidence>
<protein>
    <submittedName>
        <fullName evidence="3">Uncharacterized protein</fullName>
    </submittedName>
</protein>
<feature type="compositionally biased region" description="Polar residues" evidence="1">
    <location>
        <begin position="370"/>
        <end position="379"/>
    </location>
</feature>
<feature type="compositionally biased region" description="Polar residues" evidence="1">
    <location>
        <begin position="521"/>
        <end position="537"/>
    </location>
</feature>
<evidence type="ECO:0000313" key="4">
    <source>
        <dbReference type="Proteomes" id="UP001383192"/>
    </source>
</evidence>
<gene>
    <name evidence="3" type="ORF">VNI00_018248</name>
</gene>
<feature type="transmembrane region" description="Helical" evidence="2">
    <location>
        <begin position="20"/>
        <end position="47"/>
    </location>
</feature>
<feature type="region of interest" description="Disordered" evidence="1">
    <location>
        <begin position="481"/>
        <end position="543"/>
    </location>
</feature>
<keyword evidence="2" id="KW-0472">Membrane</keyword>
<evidence type="ECO:0000256" key="1">
    <source>
        <dbReference type="SAM" id="MobiDB-lite"/>
    </source>
</evidence>
<name>A0AAW0AZ32_9AGAR</name>
<dbReference type="EMBL" id="JAYKXP010000220">
    <property type="protein sequence ID" value="KAK7018758.1"/>
    <property type="molecule type" value="Genomic_DNA"/>
</dbReference>
<dbReference type="AlphaFoldDB" id="A0AAW0AZ32"/>
<evidence type="ECO:0000313" key="3">
    <source>
        <dbReference type="EMBL" id="KAK7018758.1"/>
    </source>
</evidence>
<feature type="compositionally biased region" description="Low complexity" evidence="1">
    <location>
        <begin position="320"/>
        <end position="333"/>
    </location>
</feature>
<comment type="caution">
    <text evidence="3">The sequence shown here is derived from an EMBL/GenBank/DDBJ whole genome shotgun (WGS) entry which is preliminary data.</text>
</comment>
<feature type="region of interest" description="Disordered" evidence="1">
    <location>
        <begin position="312"/>
        <end position="440"/>
    </location>
</feature>